<dbReference type="RefSeq" id="XP_058325476.1">
    <property type="nucleotide sequence ID" value="XM_058479953.1"/>
</dbReference>
<comment type="caution">
    <text evidence="1">The sequence shown here is derived from an EMBL/GenBank/DDBJ whole genome shotgun (WGS) entry which is preliminary data.</text>
</comment>
<sequence length="81" mass="8914">MIFLESAIHAGIQKRVLEMTEARSTKKLDNGLSLNERLARDRSLIDLSKLKQIGGGCGIAVLGYSSRVVKSHRESRTDCQG</sequence>
<dbReference type="GeneID" id="83207257"/>
<accession>A0A9W9N823</accession>
<protein>
    <submittedName>
        <fullName evidence="1">Uncharacterized protein</fullName>
    </submittedName>
</protein>
<gene>
    <name evidence="1" type="ORF">N7468_010658</name>
</gene>
<dbReference type="AlphaFoldDB" id="A0A9W9N823"/>
<proteinExistence type="predicted"/>
<reference evidence="1" key="2">
    <citation type="journal article" date="2023" name="IMA Fungus">
        <title>Comparative genomic study of the Penicillium genus elucidates a diverse pangenome and 15 lateral gene transfer events.</title>
        <authorList>
            <person name="Petersen C."/>
            <person name="Sorensen T."/>
            <person name="Nielsen M.R."/>
            <person name="Sondergaard T.E."/>
            <person name="Sorensen J.L."/>
            <person name="Fitzpatrick D.A."/>
            <person name="Frisvad J.C."/>
            <person name="Nielsen K.L."/>
        </authorList>
    </citation>
    <scope>NUCLEOTIDE SEQUENCE</scope>
    <source>
        <strain evidence="1">IBT 19713</strain>
    </source>
</reference>
<reference evidence="1" key="1">
    <citation type="submission" date="2022-11" db="EMBL/GenBank/DDBJ databases">
        <authorList>
            <person name="Petersen C."/>
        </authorList>
    </citation>
    <scope>NUCLEOTIDE SEQUENCE</scope>
    <source>
        <strain evidence="1">IBT 19713</strain>
    </source>
</reference>
<keyword evidence="2" id="KW-1185">Reference proteome</keyword>
<dbReference type="Proteomes" id="UP001150941">
    <property type="component" value="Unassembled WGS sequence"/>
</dbReference>
<evidence type="ECO:0000313" key="2">
    <source>
        <dbReference type="Proteomes" id="UP001150941"/>
    </source>
</evidence>
<evidence type="ECO:0000313" key="1">
    <source>
        <dbReference type="EMBL" id="KAJ5214979.1"/>
    </source>
</evidence>
<dbReference type="EMBL" id="JAPQKS010000009">
    <property type="protein sequence ID" value="KAJ5214979.1"/>
    <property type="molecule type" value="Genomic_DNA"/>
</dbReference>
<organism evidence="1 2">
    <name type="scientific">Penicillium chermesinum</name>
    <dbReference type="NCBI Taxonomy" id="63820"/>
    <lineage>
        <taxon>Eukaryota</taxon>
        <taxon>Fungi</taxon>
        <taxon>Dikarya</taxon>
        <taxon>Ascomycota</taxon>
        <taxon>Pezizomycotina</taxon>
        <taxon>Eurotiomycetes</taxon>
        <taxon>Eurotiomycetidae</taxon>
        <taxon>Eurotiales</taxon>
        <taxon>Aspergillaceae</taxon>
        <taxon>Penicillium</taxon>
    </lineage>
</organism>
<name>A0A9W9N823_9EURO</name>